<proteinExistence type="predicted"/>
<dbReference type="EMBL" id="CAEZVC010000056">
    <property type="protein sequence ID" value="CAB4623621.1"/>
    <property type="molecule type" value="Genomic_DNA"/>
</dbReference>
<organism evidence="1">
    <name type="scientific">freshwater metagenome</name>
    <dbReference type="NCBI Taxonomy" id="449393"/>
    <lineage>
        <taxon>unclassified sequences</taxon>
        <taxon>metagenomes</taxon>
        <taxon>ecological metagenomes</taxon>
    </lineage>
</organism>
<dbReference type="AlphaFoldDB" id="A0A6J6IAP1"/>
<protein>
    <submittedName>
        <fullName evidence="1">Unannotated protein</fullName>
    </submittedName>
</protein>
<evidence type="ECO:0000313" key="1">
    <source>
        <dbReference type="EMBL" id="CAB4623621.1"/>
    </source>
</evidence>
<accession>A0A6J6IAP1</accession>
<sequence length="214" mass="22467">MVVGDFVVVVGLEGAVVVVLGPEAPPGPPGTGLPLAPGSSETAGVLEELLGVDPPVVPLPLVELFTGFCCFSIFSWVGLGRSIPTTCTTSATNCWTGSGRSPTAATVMSAPAPPIVSHPMSPIEARVPAIRRPARTKPSDDVSALAFAISGKRSMSVLDGVEKDSSADRCMRSRSLRLEIMVRPSIPRLHVTTVHAIALSTYELQLGLRLQIYR</sequence>
<reference evidence="1" key="1">
    <citation type="submission" date="2020-05" db="EMBL/GenBank/DDBJ databases">
        <authorList>
            <person name="Chiriac C."/>
            <person name="Salcher M."/>
            <person name="Ghai R."/>
            <person name="Kavagutti S V."/>
        </authorList>
    </citation>
    <scope>NUCLEOTIDE SEQUENCE</scope>
</reference>
<name>A0A6J6IAP1_9ZZZZ</name>
<gene>
    <name evidence="1" type="ORF">UFOPK1906_00994</name>
</gene>